<keyword evidence="3" id="KW-1185">Reference proteome</keyword>
<gene>
    <name evidence="2" type="ORF">GCM10017559_26230</name>
</gene>
<feature type="transmembrane region" description="Helical" evidence="1">
    <location>
        <begin position="6"/>
        <end position="28"/>
    </location>
</feature>
<reference evidence="2 3" key="1">
    <citation type="journal article" date="2019" name="Int. J. Syst. Evol. Microbiol.">
        <title>The Global Catalogue of Microorganisms (GCM) 10K type strain sequencing project: providing services to taxonomists for standard genome sequencing and annotation.</title>
        <authorList>
            <consortium name="The Broad Institute Genomics Platform"/>
            <consortium name="The Broad Institute Genome Sequencing Center for Infectious Disease"/>
            <person name="Wu L."/>
            <person name="Ma J."/>
        </authorList>
    </citation>
    <scope>NUCLEOTIDE SEQUENCE [LARGE SCALE GENOMIC DNA]</scope>
    <source>
        <strain evidence="2 3">JCM 3106</strain>
    </source>
</reference>
<organism evidence="2 3">
    <name type="scientific">Streptosporangium longisporum</name>
    <dbReference type="NCBI Taxonomy" id="46187"/>
    <lineage>
        <taxon>Bacteria</taxon>
        <taxon>Bacillati</taxon>
        <taxon>Actinomycetota</taxon>
        <taxon>Actinomycetes</taxon>
        <taxon>Streptosporangiales</taxon>
        <taxon>Streptosporangiaceae</taxon>
        <taxon>Streptosporangium</taxon>
    </lineage>
</organism>
<keyword evidence="1" id="KW-0812">Transmembrane</keyword>
<accession>A0ABN3XYT5</accession>
<feature type="transmembrane region" description="Helical" evidence="1">
    <location>
        <begin position="63"/>
        <end position="81"/>
    </location>
</feature>
<feature type="transmembrane region" description="Helical" evidence="1">
    <location>
        <begin position="93"/>
        <end position="115"/>
    </location>
</feature>
<sequence>MPPSVAIAVTLQFLLAATFVVIPVTAGITGGRAQRAAEAELTGQGHPAALLARHGIRFEEKPWEFALALGIAACLAIPAWLNLTANGTGRVLSWIVEPLVLLAVGSVTAGQVFAVRYTEAALARSGDPAARDVDARAVIAAANTGFPSWLRPLVLARFALTTAGSLLVIVLLATPEAGAYFR</sequence>
<keyword evidence="1" id="KW-1133">Transmembrane helix</keyword>
<name>A0ABN3XYT5_9ACTN</name>
<feature type="transmembrane region" description="Helical" evidence="1">
    <location>
        <begin position="154"/>
        <end position="173"/>
    </location>
</feature>
<protein>
    <submittedName>
        <fullName evidence="2">Uncharacterized protein</fullName>
    </submittedName>
</protein>
<evidence type="ECO:0000313" key="3">
    <source>
        <dbReference type="Proteomes" id="UP001499930"/>
    </source>
</evidence>
<dbReference type="Proteomes" id="UP001499930">
    <property type="component" value="Unassembled WGS sequence"/>
</dbReference>
<evidence type="ECO:0000313" key="2">
    <source>
        <dbReference type="EMBL" id="GAA3003558.1"/>
    </source>
</evidence>
<keyword evidence="1" id="KW-0472">Membrane</keyword>
<evidence type="ECO:0000256" key="1">
    <source>
        <dbReference type="SAM" id="Phobius"/>
    </source>
</evidence>
<dbReference type="RefSeq" id="WP_344893250.1">
    <property type="nucleotide sequence ID" value="NZ_BAAAWD010000006.1"/>
</dbReference>
<dbReference type="EMBL" id="BAAAWD010000006">
    <property type="protein sequence ID" value="GAA3003558.1"/>
    <property type="molecule type" value="Genomic_DNA"/>
</dbReference>
<comment type="caution">
    <text evidence="2">The sequence shown here is derived from an EMBL/GenBank/DDBJ whole genome shotgun (WGS) entry which is preliminary data.</text>
</comment>
<proteinExistence type="predicted"/>